<gene>
    <name evidence="1" type="ORF">CTA1_12085</name>
</gene>
<sequence length="291" mass="31473">MSVGREGGEGQKSGRGPFVWPFVSVPNVWLRNLPPSTTNCSVSGLLFRSSDTVANKYRLLPPVFASFLPHLELPEPPLAQDLLAGNVVRLRHGGHDLVHGGLAVAPLPDGGPVDAEFALGARQRPPGGEEGLDELGGVTTAPEVLTEHVTDLGPAKLAAREMLAAADADPLACRPQADGEVVVVGVVGRQVLGQIGPCLVHVRVDAAGRRPPHDLWLRAQDVQRVQIIWGDGPQDKTLGDDGLPRGVRRQRYCRQDGFYCHEVERLDVGHVRSRLPPRRVFFHHADELVVL</sequence>
<name>A0A4U6XR62_9PEZI</name>
<proteinExistence type="predicted"/>
<comment type="caution">
    <text evidence="1">The sequence shown here is derived from an EMBL/GenBank/DDBJ whole genome shotgun (WGS) entry which is preliminary data.</text>
</comment>
<evidence type="ECO:0000313" key="1">
    <source>
        <dbReference type="EMBL" id="TKW58292.1"/>
    </source>
</evidence>
<dbReference type="Proteomes" id="UP000310108">
    <property type="component" value="Unassembled WGS sequence"/>
</dbReference>
<organism evidence="1 2">
    <name type="scientific">Colletotrichum tanaceti</name>
    <dbReference type="NCBI Taxonomy" id="1306861"/>
    <lineage>
        <taxon>Eukaryota</taxon>
        <taxon>Fungi</taxon>
        <taxon>Dikarya</taxon>
        <taxon>Ascomycota</taxon>
        <taxon>Pezizomycotina</taxon>
        <taxon>Sordariomycetes</taxon>
        <taxon>Hypocreomycetidae</taxon>
        <taxon>Glomerellales</taxon>
        <taxon>Glomerellaceae</taxon>
        <taxon>Colletotrichum</taxon>
        <taxon>Colletotrichum destructivum species complex</taxon>
    </lineage>
</organism>
<protein>
    <submittedName>
        <fullName evidence="1">Uncharacterized protein</fullName>
    </submittedName>
</protein>
<accession>A0A4U6XR62</accession>
<keyword evidence="2" id="KW-1185">Reference proteome</keyword>
<dbReference type="AlphaFoldDB" id="A0A4U6XR62"/>
<evidence type="ECO:0000313" key="2">
    <source>
        <dbReference type="Proteomes" id="UP000310108"/>
    </source>
</evidence>
<reference evidence="1 2" key="1">
    <citation type="journal article" date="2019" name="PLoS ONE">
        <title>Comparative genome analysis indicates high evolutionary potential of pathogenicity genes in Colletotrichum tanaceti.</title>
        <authorList>
            <person name="Lelwala R.V."/>
            <person name="Korhonen P.K."/>
            <person name="Young N.D."/>
            <person name="Scott J.B."/>
            <person name="Ades P.A."/>
            <person name="Gasser R.B."/>
            <person name="Taylor P.W.J."/>
        </authorList>
    </citation>
    <scope>NUCLEOTIDE SEQUENCE [LARGE SCALE GENOMIC DNA]</scope>
    <source>
        <strain evidence="1">BRIP57314</strain>
    </source>
</reference>
<dbReference type="EMBL" id="PJEX01000027">
    <property type="protein sequence ID" value="TKW58292.1"/>
    <property type="molecule type" value="Genomic_DNA"/>
</dbReference>